<reference evidence="3 4" key="1">
    <citation type="journal article" date="2020" name="Microbiol. Resour. Announc.">
        <title>Draft Genome Sequence of a Cladosporium Species Isolated from the Mesophotic Ascidian Didemnum maculosum.</title>
        <authorList>
            <person name="Gioti A."/>
            <person name="Siaperas R."/>
            <person name="Nikolaivits E."/>
            <person name="Le Goff G."/>
            <person name="Ouazzani J."/>
            <person name="Kotoulas G."/>
            <person name="Topakas E."/>
        </authorList>
    </citation>
    <scope>NUCLEOTIDE SEQUENCE [LARGE SCALE GENOMIC DNA]</scope>
    <source>
        <strain evidence="3 4">TM138-S3</strain>
    </source>
</reference>
<feature type="region of interest" description="Disordered" evidence="1">
    <location>
        <begin position="279"/>
        <end position="374"/>
    </location>
</feature>
<evidence type="ECO:0000256" key="1">
    <source>
        <dbReference type="SAM" id="MobiDB-lite"/>
    </source>
</evidence>
<dbReference type="GeneID" id="96003815"/>
<keyword evidence="2" id="KW-0812">Transmembrane</keyword>
<dbReference type="Proteomes" id="UP000803884">
    <property type="component" value="Unassembled WGS sequence"/>
</dbReference>
<gene>
    <name evidence="3" type="ORF">WHR41_02371</name>
</gene>
<feature type="transmembrane region" description="Helical" evidence="2">
    <location>
        <begin position="393"/>
        <end position="414"/>
    </location>
</feature>
<keyword evidence="2" id="KW-0472">Membrane</keyword>
<name>A0AB34KUN6_9PEZI</name>
<dbReference type="RefSeq" id="XP_069231849.1">
    <property type="nucleotide sequence ID" value="XM_069370977.1"/>
</dbReference>
<comment type="caution">
    <text evidence="3">The sequence shown here is derived from an EMBL/GenBank/DDBJ whole genome shotgun (WGS) entry which is preliminary data.</text>
</comment>
<feature type="compositionally biased region" description="Basic and acidic residues" evidence="1">
    <location>
        <begin position="279"/>
        <end position="312"/>
    </location>
</feature>
<evidence type="ECO:0000313" key="3">
    <source>
        <dbReference type="EMBL" id="KAL1588744.1"/>
    </source>
</evidence>
<feature type="compositionally biased region" description="Low complexity" evidence="1">
    <location>
        <begin position="313"/>
        <end position="327"/>
    </location>
</feature>
<feature type="compositionally biased region" description="Low complexity" evidence="1">
    <location>
        <begin position="335"/>
        <end position="373"/>
    </location>
</feature>
<keyword evidence="4" id="KW-1185">Reference proteome</keyword>
<evidence type="ECO:0000256" key="2">
    <source>
        <dbReference type="SAM" id="Phobius"/>
    </source>
</evidence>
<sequence length="446" mass="49258">MPSRTTTLTESASPSDSAYLSSSLSSLSRSRSANNLIVRTYKQATQLYLTRRFREAWEVLDAIVNTGDDQETPEHEHGGQGIAPVAQSSRGTRTKVWVFYLSLIHAIVEMGPEDGAREFGGDAGIWRGIARKAREGGAWEEVVARGYAGQEGEVDAEVVVNLATLLLGHMPDQRVNQGRLESYLASSEDAGMVGGYDGVSTPMSAHSASPKALQARVKVLELYALHVLPEVGEWEYAREFVEGCGNLDEERKEAFLAALEGLKEEREGLKRREVELQHQREREAEAEAKRKEQEEKRRVEEAERERQQREQQQKANAAKTAANTATASGNESRTSALSNNGSSSNSNANGQARGGQQPRSARKPPSSSPQQPANGATFLTRVSTLLQHLRRNVAPSLLSTRLLMFFLAFLLLATRRDVRLRLRRALADSWDKVRRTVGMGVKVSYV</sequence>
<proteinExistence type="predicted"/>
<evidence type="ECO:0008006" key="5">
    <source>
        <dbReference type="Google" id="ProtNLM"/>
    </source>
</evidence>
<organism evidence="3 4">
    <name type="scientific">Cladosporium halotolerans</name>
    <dbReference type="NCBI Taxonomy" id="1052096"/>
    <lineage>
        <taxon>Eukaryota</taxon>
        <taxon>Fungi</taxon>
        <taxon>Dikarya</taxon>
        <taxon>Ascomycota</taxon>
        <taxon>Pezizomycotina</taxon>
        <taxon>Dothideomycetes</taxon>
        <taxon>Dothideomycetidae</taxon>
        <taxon>Cladosporiales</taxon>
        <taxon>Cladosporiaceae</taxon>
        <taxon>Cladosporium</taxon>
    </lineage>
</organism>
<feature type="region of interest" description="Disordered" evidence="1">
    <location>
        <begin position="68"/>
        <end position="87"/>
    </location>
</feature>
<dbReference type="EMBL" id="JAAQHG020000006">
    <property type="protein sequence ID" value="KAL1588744.1"/>
    <property type="molecule type" value="Genomic_DNA"/>
</dbReference>
<protein>
    <recommendedName>
        <fullName evidence="5">Peroxin 26</fullName>
    </recommendedName>
</protein>
<accession>A0AB34KUN6</accession>
<evidence type="ECO:0000313" key="4">
    <source>
        <dbReference type="Proteomes" id="UP000803884"/>
    </source>
</evidence>
<keyword evidence="2" id="KW-1133">Transmembrane helix</keyword>
<dbReference type="AlphaFoldDB" id="A0AB34KUN6"/>